<organism evidence="1 2">
    <name type="scientific">Vallitalea maricola</name>
    <dbReference type="NCBI Taxonomy" id="3074433"/>
    <lineage>
        <taxon>Bacteria</taxon>
        <taxon>Bacillati</taxon>
        <taxon>Bacillota</taxon>
        <taxon>Clostridia</taxon>
        <taxon>Lachnospirales</taxon>
        <taxon>Vallitaleaceae</taxon>
        <taxon>Vallitalea</taxon>
    </lineage>
</organism>
<accession>A0ACB5UE33</accession>
<gene>
    <name evidence="1" type="ORF">AN2V17_03530</name>
</gene>
<protein>
    <submittedName>
        <fullName evidence="1">Uncharacterized protein</fullName>
    </submittedName>
</protein>
<dbReference type="EMBL" id="BTPU01000005">
    <property type="protein sequence ID" value="GMQ61125.1"/>
    <property type="molecule type" value="Genomic_DNA"/>
</dbReference>
<proteinExistence type="predicted"/>
<name>A0ACB5UE33_9FIRM</name>
<sequence length="544" mass="63247">MIRNVFNKIIGVILIMGIITGAVVLVINGFGNDTSAVRNSIKENNESNNKLSIITNTVKKELSETSLKLDLDLDDDDNIDYILMFESGSGDEIEPTVSSEKCMEHKYMNEYEYEVDLSSDYGKVLLTFHEVFDSGMIYYIEYIPNNSSSKALSLSVEAGKGDGYNILEGYYKDKTLIFNDKDVISSTVLPNIINFIDGDNNHIKLGRVFHEKEIGRSVKTVSEIEQNINMVIDDKTTYKYKLPVKKGYSTKVEGVLSLKNLINDKKVKFNIDTLTALDLANIKYVWADGVYYDNPSTYRPSAKNDFYRTPCATHMRACYWVLDQGSIFTTYGISLMYSYAKLYIDKNYIPTEPRSNWIYDEYGIKENFYDTRFNTDTVSSFLHMQEVYPDEKIKEVLDNYFKFFTDFVDDNSFYVDGNIFVADYMDYNGNDKMPHCSLNHMLSEMTVLYRYHLLYEDKEMFDLAEKFLHSILNTKDGWIKNNGDLYYCITEEGKYKRDDYPLVTYNDLKRAEYYLKKIYGEAPQEYQDILDSKEKWAKEKGYLK</sequence>
<comment type="caution">
    <text evidence="1">The sequence shown here is derived from an EMBL/GenBank/DDBJ whole genome shotgun (WGS) entry which is preliminary data.</text>
</comment>
<reference evidence="1" key="1">
    <citation type="submission" date="2023-09" db="EMBL/GenBank/DDBJ databases">
        <title>Vallitalea sediminicola and Vallitalea maricola sp. nov., anaerobic bacteria isolated from marine sediment.</title>
        <authorList>
            <person name="Hirano S."/>
            <person name="Maeda A."/>
            <person name="Terahara T."/>
            <person name="Mori K."/>
            <person name="Hamada M."/>
            <person name="Matsumoto R."/>
            <person name="Kobayashi T."/>
        </authorList>
    </citation>
    <scope>NUCLEOTIDE SEQUENCE</scope>
    <source>
        <strain evidence="1">AN17-2</strain>
    </source>
</reference>
<evidence type="ECO:0000313" key="2">
    <source>
        <dbReference type="Proteomes" id="UP001374599"/>
    </source>
</evidence>
<dbReference type="Proteomes" id="UP001374599">
    <property type="component" value="Unassembled WGS sequence"/>
</dbReference>
<keyword evidence="2" id="KW-1185">Reference proteome</keyword>
<evidence type="ECO:0000313" key="1">
    <source>
        <dbReference type="EMBL" id="GMQ61125.1"/>
    </source>
</evidence>